<dbReference type="Gene3D" id="1.10.3660.10">
    <property type="entry name" value="6-phosphogluconate dehydrogenase C-terminal like domain"/>
    <property type="match status" value="1"/>
</dbReference>
<dbReference type="Pfam" id="PF02153">
    <property type="entry name" value="PDH_N"/>
    <property type="match status" value="1"/>
</dbReference>
<proteinExistence type="predicted"/>
<name>A0A8J7W8Q1_9EURY</name>
<dbReference type="GO" id="GO:0008977">
    <property type="term" value="F:prephenate dehydrogenase (NAD+) activity"/>
    <property type="evidence" value="ECO:0007669"/>
    <property type="project" value="InterPro"/>
</dbReference>
<dbReference type="OrthoDB" id="24743at2157"/>
<sequence length="284" mass="30908">MRPSLRDDGRNVGIIGGTGRMGEIFARVFEAAGCTVEVIGRADPGEYRTLARRCSVILISVPIDVTEAVISSVTPVLEEDQLIADLTSLKMMPVAAMMASRAEVIGLHPLFGPHMATLEGQKMIMTPARSSQATADWLREIFEAVGMSVTEATAEEHDHAMAVMQGLIHFQSVVLAMTLRRLELPISRLLPFATPNAHASLAFMARTLSQDGGLYGGMLLGNQEIQKILATYTLSINALEDTIGSGDLEAFVREFEMNADFAKEFSDAALPLTDRLLDTVVREW</sequence>
<dbReference type="EMBL" id="JWHL01000001">
    <property type="protein sequence ID" value="MBR1368197.1"/>
    <property type="molecule type" value="Genomic_DNA"/>
</dbReference>
<gene>
    <name evidence="3" type="ORF">RJ53_01285</name>
</gene>
<dbReference type="InterPro" id="IPR046826">
    <property type="entry name" value="PDH_N"/>
</dbReference>
<dbReference type="GO" id="GO:0004665">
    <property type="term" value="F:prephenate dehydrogenase (NADP+) activity"/>
    <property type="evidence" value="ECO:0007669"/>
    <property type="project" value="InterPro"/>
</dbReference>
<keyword evidence="4" id="KW-1185">Reference proteome</keyword>
<evidence type="ECO:0000313" key="4">
    <source>
        <dbReference type="Proteomes" id="UP000730161"/>
    </source>
</evidence>
<dbReference type="PANTHER" id="PTHR21363">
    <property type="entry name" value="PREPHENATE DEHYDROGENASE"/>
    <property type="match status" value="1"/>
</dbReference>
<dbReference type="Proteomes" id="UP000730161">
    <property type="component" value="Unassembled WGS sequence"/>
</dbReference>
<protein>
    <recommendedName>
        <fullName evidence="2">Prephenate/arogenate dehydrogenase domain-containing protein</fullName>
    </recommendedName>
</protein>
<dbReference type="SUPFAM" id="SSF48179">
    <property type="entry name" value="6-phosphogluconate dehydrogenase C-terminal domain-like"/>
    <property type="match status" value="1"/>
</dbReference>
<evidence type="ECO:0000256" key="1">
    <source>
        <dbReference type="ARBA" id="ARBA00023002"/>
    </source>
</evidence>
<dbReference type="PANTHER" id="PTHR21363:SF0">
    <property type="entry name" value="PREPHENATE DEHYDROGENASE [NADP(+)]"/>
    <property type="match status" value="1"/>
</dbReference>
<organism evidence="3 4">
    <name type="scientific">Methanocalculus chunghsingensis</name>
    <dbReference type="NCBI Taxonomy" id="156457"/>
    <lineage>
        <taxon>Archaea</taxon>
        <taxon>Methanobacteriati</taxon>
        <taxon>Methanobacteriota</taxon>
        <taxon>Stenosarchaea group</taxon>
        <taxon>Methanomicrobia</taxon>
        <taxon>Methanomicrobiales</taxon>
        <taxon>Methanocalculaceae</taxon>
        <taxon>Methanocalculus</taxon>
    </lineage>
</organism>
<accession>A0A8J7W8Q1</accession>
<keyword evidence="1" id="KW-0560">Oxidoreductase</keyword>
<dbReference type="GO" id="GO:0006571">
    <property type="term" value="P:tyrosine biosynthetic process"/>
    <property type="evidence" value="ECO:0007669"/>
    <property type="project" value="InterPro"/>
</dbReference>
<dbReference type="InterPro" id="IPR036291">
    <property type="entry name" value="NAD(P)-bd_dom_sf"/>
</dbReference>
<dbReference type="AlphaFoldDB" id="A0A8J7W8Q1"/>
<reference evidence="3" key="1">
    <citation type="submission" date="2014-12" db="EMBL/GenBank/DDBJ databases">
        <authorList>
            <person name="Huang H.-H."/>
            <person name="Chen S.-C."/>
            <person name="Lai M.-C."/>
        </authorList>
    </citation>
    <scope>NUCLEOTIDE SEQUENCE</scope>
    <source>
        <strain evidence="3">K1F9705b</strain>
    </source>
</reference>
<dbReference type="PROSITE" id="PS51176">
    <property type="entry name" value="PDH_ADH"/>
    <property type="match status" value="1"/>
</dbReference>
<feature type="domain" description="Prephenate/arogenate dehydrogenase" evidence="2">
    <location>
        <begin position="10"/>
        <end position="273"/>
    </location>
</feature>
<dbReference type="InterPro" id="IPR050812">
    <property type="entry name" value="Preph/Arog_dehydrog"/>
</dbReference>
<dbReference type="InterPro" id="IPR008927">
    <property type="entry name" value="6-PGluconate_DH-like_C_sf"/>
</dbReference>
<evidence type="ECO:0000313" key="3">
    <source>
        <dbReference type="EMBL" id="MBR1368197.1"/>
    </source>
</evidence>
<dbReference type="SUPFAM" id="SSF51735">
    <property type="entry name" value="NAD(P)-binding Rossmann-fold domains"/>
    <property type="match status" value="1"/>
</dbReference>
<evidence type="ECO:0000259" key="2">
    <source>
        <dbReference type="PROSITE" id="PS51176"/>
    </source>
</evidence>
<dbReference type="Pfam" id="PF20463">
    <property type="entry name" value="PDH_C"/>
    <property type="match status" value="1"/>
</dbReference>
<dbReference type="RefSeq" id="WP_211529792.1">
    <property type="nucleotide sequence ID" value="NZ_JWHL01000001.1"/>
</dbReference>
<dbReference type="InterPro" id="IPR003099">
    <property type="entry name" value="Prephen_DH"/>
</dbReference>
<dbReference type="GO" id="GO:0070403">
    <property type="term" value="F:NAD+ binding"/>
    <property type="evidence" value="ECO:0007669"/>
    <property type="project" value="InterPro"/>
</dbReference>
<dbReference type="Gene3D" id="3.40.50.720">
    <property type="entry name" value="NAD(P)-binding Rossmann-like Domain"/>
    <property type="match status" value="1"/>
</dbReference>
<dbReference type="InterPro" id="IPR046825">
    <property type="entry name" value="PDH_C"/>
</dbReference>
<comment type="caution">
    <text evidence="3">The sequence shown here is derived from an EMBL/GenBank/DDBJ whole genome shotgun (WGS) entry which is preliminary data.</text>
</comment>